<dbReference type="InterPro" id="IPR006597">
    <property type="entry name" value="Sel1-like"/>
</dbReference>
<dbReference type="Proteomes" id="UP000184085">
    <property type="component" value="Unassembled WGS sequence"/>
</dbReference>
<dbReference type="Gene3D" id="1.25.40.10">
    <property type="entry name" value="Tetratricopeptide repeat domain"/>
    <property type="match status" value="1"/>
</dbReference>
<keyword evidence="1" id="KW-0732">Signal</keyword>
<dbReference type="SMART" id="SM00671">
    <property type="entry name" value="SEL1"/>
    <property type="match status" value="1"/>
</dbReference>
<evidence type="ECO:0000256" key="1">
    <source>
        <dbReference type="SAM" id="SignalP"/>
    </source>
</evidence>
<sequence>MKATLTRTLSAAALALAVALPASADQFDEAMAAFKGGDLDRAVVLFRDLADHNDGAAQANLAVLYAIGQGVPQNDQDAYYWAWRSRFSGEKAAIDMIKLLRERLTEEGRADVAARLIKDLTDTALRGDLGALTALGRVYNEVSEPSQKAEALLWFTVAAAFEAPYAALFREGVSQEISKQERLTIQARARQLFTEWCGKLPENKLPATCNKS</sequence>
<evidence type="ECO:0000313" key="3">
    <source>
        <dbReference type="Proteomes" id="UP000184085"/>
    </source>
</evidence>
<dbReference type="SUPFAM" id="SSF81901">
    <property type="entry name" value="HCP-like"/>
    <property type="match status" value="1"/>
</dbReference>
<organism evidence="2 3">
    <name type="scientific">Donghicola eburneus</name>
    <dbReference type="NCBI Taxonomy" id="393278"/>
    <lineage>
        <taxon>Bacteria</taxon>
        <taxon>Pseudomonadati</taxon>
        <taxon>Pseudomonadota</taxon>
        <taxon>Alphaproteobacteria</taxon>
        <taxon>Rhodobacterales</taxon>
        <taxon>Roseobacteraceae</taxon>
        <taxon>Donghicola</taxon>
    </lineage>
</organism>
<feature type="chain" id="PRO_5009906786" description="Secreted protein" evidence="1">
    <location>
        <begin position="25"/>
        <end position="212"/>
    </location>
</feature>
<evidence type="ECO:0000313" key="2">
    <source>
        <dbReference type="EMBL" id="SCM69088.1"/>
    </source>
</evidence>
<protein>
    <recommendedName>
        <fullName evidence="4">Secreted protein</fullName>
    </recommendedName>
</protein>
<feature type="signal peptide" evidence="1">
    <location>
        <begin position="1"/>
        <end position="24"/>
    </location>
</feature>
<evidence type="ECO:0008006" key="4">
    <source>
        <dbReference type="Google" id="ProtNLM"/>
    </source>
</evidence>
<dbReference type="AlphaFoldDB" id="A0A1M4N4Y8"/>
<accession>A0A1M4N4Y8</accession>
<proteinExistence type="predicted"/>
<keyword evidence="3" id="KW-1185">Reference proteome</keyword>
<gene>
    <name evidence="2" type="ORF">KARMA_3321</name>
</gene>
<name>A0A1M4N4Y8_9RHOB</name>
<reference evidence="3" key="1">
    <citation type="submission" date="2016-09" db="EMBL/GenBank/DDBJ databases">
        <authorList>
            <person name="Wibberg D."/>
        </authorList>
    </citation>
    <scope>NUCLEOTIDE SEQUENCE [LARGE SCALE GENOMIC DNA]</scope>
</reference>
<dbReference type="InterPro" id="IPR011990">
    <property type="entry name" value="TPR-like_helical_dom_sf"/>
</dbReference>
<dbReference type="EMBL" id="FMJB01000063">
    <property type="protein sequence ID" value="SCM69088.1"/>
    <property type="molecule type" value="Genomic_DNA"/>
</dbReference>